<dbReference type="GO" id="GO:0006397">
    <property type="term" value="P:mRNA processing"/>
    <property type="evidence" value="ECO:0007669"/>
    <property type="project" value="UniProtKB-KW"/>
</dbReference>
<dbReference type="GO" id="GO:0003677">
    <property type="term" value="F:DNA binding"/>
    <property type="evidence" value="ECO:0007669"/>
    <property type="project" value="UniProtKB-KW"/>
</dbReference>
<evidence type="ECO:0000256" key="1">
    <source>
        <dbReference type="ARBA" id="ARBA00004123"/>
    </source>
</evidence>
<keyword evidence="12" id="KW-1185">Reference proteome</keyword>
<evidence type="ECO:0000256" key="4">
    <source>
        <dbReference type="ARBA" id="ARBA00022737"/>
    </source>
</evidence>
<reference evidence="11 12" key="1">
    <citation type="submission" date="2024-09" db="EMBL/GenBank/DDBJ databases">
        <title>Chromosome-scale assembly of Riccia fluitans.</title>
        <authorList>
            <person name="Paukszto L."/>
            <person name="Sawicki J."/>
            <person name="Karawczyk K."/>
            <person name="Piernik-Szablinska J."/>
            <person name="Szczecinska M."/>
            <person name="Mazdziarz M."/>
        </authorList>
    </citation>
    <scope>NUCLEOTIDE SEQUENCE [LARGE SCALE GENOMIC DNA]</scope>
    <source>
        <strain evidence="11">Rf_01</strain>
        <tissue evidence="11">Aerial parts of the thallus</tissue>
    </source>
</reference>
<evidence type="ECO:0000256" key="8">
    <source>
        <dbReference type="ARBA" id="ARBA00023125"/>
    </source>
</evidence>
<keyword evidence="4" id="KW-0677">Repeat</keyword>
<evidence type="ECO:0000256" key="7">
    <source>
        <dbReference type="ARBA" id="ARBA00022884"/>
    </source>
</evidence>
<evidence type="ECO:0000256" key="5">
    <source>
        <dbReference type="ARBA" id="ARBA00022771"/>
    </source>
</evidence>
<dbReference type="PANTHER" id="PTHR12620">
    <property type="entry name" value="U2 SNRNP AUXILIARY FACTOR, SMALL SUBUNIT"/>
    <property type="match status" value="1"/>
</dbReference>
<gene>
    <name evidence="11" type="ORF">R1flu_015237</name>
</gene>
<dbReference type="GO" id="GO:0005634">
    <property type="term" value="C:nucleus"/>
    <property type="evidence" value="ECO:0007669"/>
    <property type="project" value="UniProtKB-SubCell"/>
</dbReference>
<evidence type="ECO:0000313" key="12">
    <source>
        <dbReference type="Proteomes" id="UP001605036"/>
    </source>
</evidence>
<keyword evidence="9" id="KW-0508">mRNA splicing</keyword>
<accession>A0ABD1YID4</accession>
<keyword evidence="3" id="KW-0479">Metal-binding</keyword>
<dbReference type="SUPFAM" id="SSF54928">
    <property type="entry name" value="RNA-binding domain, RBD"/>
    <property type="match status" value="1"/>
</dbReference>
<organism evidence="11 12">
    <name type="scientific">Riccia fluitans</name>
    <dbReference type="NCBI Taxonomy" id="41844"/>
    <lineage>
        <taxon>Eukaryota</taxon>
        <taxon>Viridiplantae</taxon>
        <taxon>Streptophyta</taxon>
        <taxon>Embryophyta</taxon>
        <taxon>Marchantiophyta</taxon>
        <taxon>Marchantiopsida</taxon>
        <taxon>Marchantiidae</taxon>
        <taxon>Marchantiales</taxon>
        <taxon>Ricciaceae</taxon>
        <taxon>Riccia</taxon>
    </lineage>
</organism>
<dbReference type="GO" id="GO:0008270">
    <property type="term" value="F:zinc ion binding"/>
    <property type="evidence" value="ECO:0007669"/>
    <property type="project" value="UniProtKB-KW"/>
</dbReference>
<evidence type="ECO:0008006" key="13">
    <source>
        <dbReference type="Google" id="ProtNLM"/>
    </source>
</evidence>
<evidence type="ECO:0000256" key="9">
    <source>
        <dbReference type="ARBA" id="ARBA00023187"/>
    </source>
</evidence>
<comment type="caution">
    <text evidence="11">The sequence shown here is derived from an EMBL/GenBank/DDBJ whole genome shotgun (WGS) entry which is preliminary data.</text>
</comment>
<dbReference type="InterPro" id="IPR035979">
    <property type="entry name" value="RBD_domain_sf"/>
</dbReference>
<evidence type="ECO:0000256" key="6">
    <source>
        <dbReference type="ARBA" id="ARBA00022833"/>
    </source>
</evidence>
<keyword evidence="2" id="KW-0507">mRNA processing</keyword>
<proteinExistence type="predicted"/>
<protein>
    <recommendedName>
        <fullName evidence="13">RRM domain-containing protein</fullName>
    </recommendedName>
</protein>
<comment type="subcellular location">
    <subcellularLocation>
        <location evidence="1">Nucleus</location>
    </subcellularLocation>
</comment>
<dbReference type="Proteomes" id="UP001605036">
    <property type="component" value="Unassembled WGS sequence"/>
</dbReference>
<evidence type="ECO:0000313" key="11">
    <source>
        <dbReference type="EMBL" id="KAL2630551.1"/>
    </source>
</evidence>
<dbReference type="GO" id="GO:0008380">
    <property type="term" value="P:RNA splicing"/>
    <property type="evidence" value="ECO:0007669"/>
    <property type="project" value="UniProtKB-KW"/>
</dbReference>
<evidence type="ECO:0000256" key="3">
    <source>
        <dbReference type="ARBA" id="ARBA00022723"/>
    </source>
</evidence>
<dbReference type="InterPro" id="IPR009145">
    <property type="entry name" value="U2AF_small"/>
</dbReference>
<dbReference type="AlphaFoldDB" id="A0ABD1YID4"/>
<keyword evidence="8" id="KW-0238">DNA-binding</keyword>
<dbReference type="FunFam" id="3.30.70.330:FF:000122">
    <property type="entry name" value="Splicing factor U2AF small subunit"/>
    <property type="match status" value="1"/>
</dbReference>
<evidence type="ECO:0000256" key="10">
    <source>
        <dbReference type="ARBA" id="ARBA00023242"/>
    </source>
</evidence>
<keyword evidence="5" id="KW-0863">Zinc-finger</keyword>
<dbReference type="PRINTS" id="PR01848">
    <property type="entry name" value="U2AUXFACTOR"/>
</dbReference>
<dbReference type="Gene3D" id="3.30.70.330">
    <property type="match status" value="1"/>
</dbReference>
<dbReference type="InterPro" id="IPR012677">
    <property type="entry name" value="Nucleotide-bd_a/b_plait_sf"/>
</dbReference>
<dbReference type="EMBL" id="JBHFFA010000004">
    <property type="protein sequence ID" value="KAL2630551.1"/>
    <property type="molecule type" value="Genomic_DNA"/>
</dbReference>
<keyword evidence="7" id="KW-0694">RNA-binding</keyword>
<dbReference type="GO" id="GO:0003723">
    <property type="term" value="F:RNA binding"/>
    <property type="evidence" value="ECO:0007669"/>
    <property type="project" value="UniProtKB-KW"/>
</dbReference>
<name>A0ABD1YID4_9MARC</name>
<keyword evidence="6" id="KW-0862">Zinc</keyword>
<sequence length="110" mass="12470">MRYFSSSSSKGIEDLNCCKTRVSLGQASSSSDGETVSNVLAWSLQNFYEDIFEELGKYGELESLNVCDNLADHMVGNVYFQFREEEQAAAVLQALQWRFYAGRPIVDFFL</sequence>
<evidence type="ECO:0000256" key="2">
    <source>
        <dbReference type="ARBA" id="ARBA00022664"/>
    </source>
</evidence>
<keyword evidence="10" id="KW-0539">Nucleus</keyword>